<feature type="domain" description="Neurotransmitter-gated ion-channel transmembrane" evidence="16">
    <location>
        <begin position="309"/>
        <end position="631"/>
    </location>
</feature>
<dbReference type="Gene3D" id="1.20.58.390">
    <property type="entry name" value="Neurotransmitter-gated ion-channel transmembrane domain"/>
    <property type="match status" value="2"/>
</dbReference>
<feature type="transmembrane region" description="Helical" evidence="14">
    <location>
        <begin position="334"/>
        <end position="356"/>
    </location>
</feature>
<name>A0A0R3WZB0_HYDTA</name>
<proteinExistence type="inferred from homology"/>
<keyword evidence="9" id="KW-0675">Receptor</keyword>
<feature type="transmembrane region" description="Helical" evidence="14">
    <location>
        <begin position="399"/>
        <end position="417"/>
    </location>
</feature>
<feature type="transmembrane region" description="Helical" evidence="14">
    <location>
        <begin position="368"/>
        <end position="387"/>
    </location>
</feature>
<reference evidence="19" key="1">
    <citation type="submission" date="2017-02" db="UniProtKB">
        <authorList>
            <consortium name="WormBaseParasite"/>
        </authorList>
    </citation>
    <scope>IDENTIFICATION</scope>
</reference>
<evidence type="ECO:0000256" key="5">
    <source>
        <dbReference type="ARBA" id="ARBA00023018"/>
    </source>
</evidence>
<keyword evidence="11" id="KW-1071">Ligand-gated ion channel</keyword>
<evidence type="ECO:0000256" key="7">
    <source>
        <dbReference type="ARBA" id="ARBA00023136"/>
    </source>
</evidence>
<dbReference type="CDD" id="cd19064">
    <property type="entry name" value="LGIC_TM_nAChR"/>
    <property type="match status" value="1"/>
</dbReference>
<reference evidence="17 18" key="2">
    <citation type="submission" date="2018-11" db="EMBL/GenBank/DDBJ databases">
        <authorList>
            <consortium name="Pathogen Informatics"/>
        </authorList>
    </citation>
    <scope>NUCLEOTIDE SEQUENCE [LARGE SCALE GENOMIC DNA]</scope>
</reference>
<keyword evidence="7 14" id="KW-0472">Membrane</keyword>
<dbReference type="Pfam" id="PF02932">
    <property type="entry name" value="Neur_chan_memb"/>
    <property type="match status" value="1"/>
</dbReference>
<keyword evidence="6 14" id="KW-0406">Ion transport</keyword>
<evidence type="ECO:0000313" key="18">
    <source>
        <dbReference type="Proteomes" id="UP000274429"/>
    </source>
</evidence>
<evidence type="ECO:0000256" key="10">
    <source>
        <dbReference type="ARBA" id="ARBA00023180"/>
    </source>
</evidence>
<keyword evidence="8" id="KW-1015">Disulfide bond</keyword>
<evidence type="ECO:0000256" key="11">
    <source>
        <dbReference type="ARBA" id="ARBA00023286"/>
    </source>
</evidence>
<keyword evidence="4 14" id="KW-1133">Transmembrane helix</keyword>
<accession>A0A0R3WZB0</accession>
<protein>
    <submittedName>
        <fullName evidence="19">Neur_chan_LBD domain-containing protein</fullName>
    </submittedName>
</protein>
<dbReference type="FunFam" id="2.70.170.10:FF:000028">
    <property type="entry name" value="AcetylCholine Receptor"/>
    <property type="match status" value="1"/>
</dbReference>
<gene>
    <name evidence="17" type="ORF">TTAC_LOCUS6102</name>
</gene>
<dbReference type="WBParaSite" id="TTAC_0000611701-mRNA-1">
    <property type="protein sequence ID" value="TTAC_0000611701-mRNA-1"/>
    <property type="gene ID" value="TTAC_0000611701"/>
</dbReference>
<dbReference type="OrthoDB" id="5975154at2759"/>
<evidence type="ECO:0000256" key="4">
    <source>
        <dbReference type="ARBA" id="ARBA00022989"/>
    </source>
</evidence>
<dbReference type="PRINTS" id="PR00254">
    <property type="entry name" value="NICOTINICR"/>
</dbReference>
<dbReference type="GO" id="GO:0004888">
    <property type="term" value="F:transmembrane signaling receptor activity"/>
    <property type="evidence" value="ECO:0007669"/>
    <property type="project" value="InterPro"/>
</dbReference>
<dbReference type="GO" id="GO:0045211">
    <property type="term" value="C:postsynaptic membrane"/>
    <property type="evidence" value="ECO:0007669"/>
    <property type="project" value="InterPro"/>
</dbReference>
<keyword evidence="10" id="KW-0325">Glycoprotein</keyword>
<dbReference type="InterPro" id="IPR006029">
    <property type="entry name" value="Neurotrans-gated_channel_TM"/>
</dbReference>
<organism evidence="19">
    <name type="scientific">Hydatigena taeniaeformis</name>
    <name type="common">Feline tapeworm</name>
    <name type="synonym">Taenia taeniaeformis</name>
    <dbReference type="NCBI Taxonomy" id="6205"/>
    <lineage>
        <taxon>Eukaryota</taxon>
        <taxon>Metazoa</taxon>
        <taxon>Spiralia</taxon>
        <taxon>Lophotrochozoa</taxon>
        <taxon>Platyhelminthes</taxon>
        <taxon>Cestoda</taxon>
        <taxon>Eucestoda</taxon>
        <taxon>Cyclophyllidea</taxon>
        <taxon>Taeniidae</taxon>
        <taxon>Hydatigera</taxon>
    </lineage>
</organism>
<dbReference type="InterPro" id="IPR036734">
    <property type="entry name" value="Neur_chan_lig-bd_sf"/>
</dbReference>
<feature type="domain" description="Neurotransmitter-gated ion-channel ligand-binding" evidence="15">
    <location>
        <begin position="151"/>
        <end position="302"/>
    </location>
</feature>
<evidence type="ECO:0000313" key="17">
    <source>
        <dbReference type="EMBL" id="VDM30250.1"/>
    </source>
</evidence>
<dbReference type="InterPro" id="IPR006201">
    <property type="entry name" value="Neur_channel"/>
</dbReference>
<evidence type="ECO:0000256" key="13">
    <source>
        <dbReference type="ARBA" id="ARBA00034099"/>
    </source>
</evidence>
<dbReference type="SUPFAM" id="SSF63712">
    <property type="entry name" value="Nicotinic receptor ligand binding domain-like"/>
    <property type="match status" value="1"/>
</dbReference>
<evidence type="ECO:0000256" key="2">
    <source>
        <dbReference type="ARBA" id="ARBA00022475"/>
    </source>
</evidence>
<dbReference type="PRINTS" id="PR00252">
    <property type="entry name" value="NRIONCHANNEL"/>
</dbReference>
<keyword evidence="2" id="KW-1003">Cell membrane</keyword>
<dbReference type="InterPro" id="IPR018000">
    <property type="entry name" value="Neurotransmitter_ion_chnl_CS"/>
</dbReference>
<evidence type="ECO:0000313" key="19">
    <source>
        <dbReference type="WBParaSite" id="TTAC_0000611701-mRNA-1"/>
    </source>
</evidence>
<dbReference type="AlphaFoldDB" id="A0A0R3WZB0"/>
<dbReference type="EMBL" id="UYWX01020293">
    <property type="protein sequence ID" value="VDM30250.1"/>
    <property type="molecule type" value="Genomic_DNA"/>
</dbReference>
<sequence>MGVVSCQAGGVGSVIAPTLVTSMDSKKDAKDQSKKTLSSFDPLRYGSLWREFGTQTKVASEQEFELINYLFHKQGYNPLIRPVANISEALRVDLGLCMIQLIHIETKWKQMEKTLDLLNADEINKFFRLVCVGWKGQSLPSVNPLFFQLKVWRDYQLTWDPAKYGGLRVIRVPHNEVWKPDIVLFNNADGNYEVVWQPNLLVHYDGSILWMPPAVYESSCAIDVEYFPFDEQECEMKFGSWAFDASRISLGFYSSLDFVDLSDYWRSGTWDLVDVPARIVNTHSGGVNNTYIIYTIKLRRKTLFYTVNLIVPCVMLSLLSIFVFYLPSDAGEKVTLAISIVVALVVFLILVSKILPPTSTTIPLISRYLMFTFVSDVFAVFVTVLVVDWNYRSPRTHTMPRWIRVLFIQLLPPLLLLNRLQYPDAEKVEVEEEEEENEKKNEKNTSLPSYFAVNQFSSDNGDAFIQNFPDSASPDITSFATTNSMGGIVVDAFMTTKNGGNFYENLQTLCLTASESQLSDISLESQTTSNGREVISLKGEVKILKLRQSPHRIGAGRWRQATETTAATVRMRSQDGLSLLDGLKAVEYISDRLDEKQKDQVVVQEWKYAALVIDRLVLVIFTITSIVVALSLLTNAPSLLSPIDQDAVINKYSVLKRI</sequence>
<evidence type="ECO:0000256" key="9">
    <source>
        <dbReference type="ARBA" id="ARBA00023170"/>
    </source>
</evidence>
<keyword evidence="1 14" id="KW-0813">Transport</keyword>
<evidence type="ECO:0000256" key="8">
    <source>
        <dbReference type="ARBA" id="ARBA00023157"/>
    </source>
</evidence>
<dbReference type="InterPro" id="IPR036719">
    <property type="entry name" value="Neuro-gated_channel_TM_sf"/>
</dbReference>
<evidence type="ECO:0000256" key="14">
    <source>
        <dbReference type="RuleBase" id="RU000687"/>
    </source>
</evidence>
<dbReference type="SUPFAM" id="SSF90112">
    <property type="entry name" value="Neurotransmitter-gated ion-channel transmembrane pore"/>
    <property type="match status" value="1"/>
</dbReference>
<dbReference type="STRING" id="6205.A0A0R3WZB0"/>
<evidence type="ECO:0000256" key="6">
    <source>
        <dbReference type="ARBA" id="ARBA00023065"/>
    </source>
</evidence>
<dbReference type="Proteomes" id="UP000274429">
    <property type="component" value="Unassembled WGS sequence"/>
</dbReference>
<keyword evidence="5" id="KW-0770">Synapse</keyword>
<dbReference type="GO" id="GO:0022848">
    <property type="term" value="F:acetylcholine-gated monoatomic cation-selective channel activity"/>
    <property type="evidence" value="ECO:0007669"/>
    <property type="project" value="InterPro"/>
</dbReference>
<dbReference type="Gene3D" id="2.70.170.10">
    <property type="entry name" value="Neurotransmitter-gated ion-channel ligand-binding domain"/>
    <property type="match status" value="1"/>
</dbReference>
<dbReference type="InterPro" id="IPR002394">
    <property type="entry name" value="Nicotinic_acetylcholine_rcpt"/>
</dbReference>
<dbReference type="Pfam" id="PF02931">
    <property type="entry name" value="Neur_chan_LBD"/>
    <property type="match status" value="1"/>
</dbReference>
<evidence type="ECO:0000256" key="12">
    <source>
        <dbReference type="ARBA" id="ARBA00023303"/>
    </source>
</evidence>
<keyword evidence="3 14" id="KW-0812">Transmembrane</keyword>
<keyword evidence="18" id="KW-1185">Reference proteome</keyword>
<feature type="transmembrane region" description="Helical" evidence="14">
    <location>
        <begin position="616"/>
        <end position="634"/>
    </location>
</feature>
<dbReference type="PROSITE" id="PS00236">
    <property type="entry name" value="NEUROTR_ION_CHANNEL"/>
    <property type="match status" value="1"/>
</dbReference>
<feature type="transmembrane region" description="Helical" evidence="14">
    <location>
        <begin position="303"/>
        <end position="328"/>
    </location>
</feature>
<keyword evidence="12 14" id="KW-0407">Ion channel</keyword>
<evidence type="ECO:0000259" key="15">
    <source>
        <dbReference type="Pfam" id="PF02931"/>
    </source>
</evidence>
<evidence type="ECO:0000256" key="1">
    <source>
        <dbReference type="ARBA" id="ARBA00022448"/>
    </source>
</evidence>
<dbReference type="InterPro" id="IPR038050">
    <property type="entry name" value="Neuro_actylchol_rec"/>
</dbReference>
<evidence type="ECO:0000256" key="3">
    <source>
        <dbReference type="ARBA" id="ARBA00022692"/>
    </source>
</evidence>
<dbReference type="FunFam" id="1.20.58.390:FF:000038">
    <property type="entry name" value="Acetylcholine receptor subunit beta-like 1"/>
    <property type="match status" value="1"/>
</dbReference>
<comment type="subcellular location">
    <subcellularLocation>
        <location evidence="13">Synaptic cell membrane</location>
        <topology evidence="13">Multi-pass membrane protein</topology>
    </subcellularLocation>
</comment>
<evidence type="ECO:0000259" key="16">
    <source>
        <dbReference type="Pfam" id="PF02932"/>
    </source>
</evidence>
<dbReference type="InterPro" id="IPR006202">
    <property type="entry name" value="Neur_chan_lig-bd"/>
</dbReference>
<comment type="similarity">
    <text evidence="14">Belongs to the ligand-gated ion channel (TC 1.A.9) family.</text>
</comment>
<dbReference type="PANTHER" id="PTHR18945">
    <property type="entry name" value="NEUROTRANSMITTER GATED ION CHANNEL"/>
    <property type="match status" value="1"/>
</dbReference>